<dbReference type="CDD" id="cd12934">
    <property type="entry name" value="LEM"/>
    <property type="match status" value="1"/>
</dbReference>
<dbReference type="InterPro" id="IPR003887">
    <property type="entry name" value="LEM_dom"/>
</dbReference>
<keyword evidence="4 8" id="KW-1133">Transmembrane helix</keyword>
<dbReference type="PANTHER" id="PTHR13428">
    <property type="entry name" value="INNER NUCLEAR MEMBRANE PROTEIN MAN1 LEM DOMAIN CONTAINING PROTEIN"/>
    <property type="match status" value="1"/>
</dbReference>
<feature type="region of interest" description="Disordered" evidence="7">
    <location>
        <begin position="53"/>
        <end position="162"/>
    </location>
</feature>
<comment type="subcellular location">
    <subcellularLocation>
        <location evidence="1">Nucleus inner membrane</location>
        <topology evidence="1">Multi-pass membrane protein</topology>
    </subcellularLocation>
</comment>
<dbReference type="SMART" id="SM00540">
    <property type="entry name" value="LEM"/>
    <property type="match status" value="1"/>
</dbReference>
<dbReference type="InterPro" id="IPR052277">
    <property type="entry name" value="INM_ESCRT-Associated"/>
</dbReference>
<feature type="region of interest" description="Disordered" evidence="7">
    <location>
        <begin position="443"/>
        <end position="496"/>
    </location>
</feature>
<dbReference type="PROSITE" id="PS50954">
    <property type="entry name" value="LEM"/>
    <property type="match status" value="1"/>
</dbReference>
<dbReference type="KEGG" id="pmrn:116952387"/>
<evidence type="ECO:0000256" key="4">
    <source>
        <dbReference type="ARBA" id="ARBA00022989"/>
    </source>
</evidence>
<dbReference type="SUPFAM" id="SSF63451">
    <property type="entry name" value="LEM domain"/>
    <property type="match status" value="1"/>
</dbReference>
<dbReference type="AlphaFoldDB" id="A0AAJ7U3G5"/>
<evidence type="ECO:0000256" key="7">
    <source>
        <dbReference type="SAM" id="MobiDB-lite"/>
    </source>
</evidence>
<feature type="compositionally biased region" description="Basic and acidic residues" evidence="7">
    <location>
        <begin position="336"/>
        <end position="348"/>
    </location>
</feature>
<dbReference type="InterPro" id="IPR041885">
    <property type="entry name" value="MAN1_winged_helix_dom"/>
</dbReference>
<evidence type="ECO:0000313" key="11">
    <source>
        <dbReference type="RefSeq" id="XP_032827613.1"/>
    </source>
</evidence>
<protein>
    <submittedName>
        <fullName evidence="11">LEM domain-containing protein 2-like</fullName>
    </submittedName>
</protein>
<dbReference type="PANTHER" id="PTHR13428:SF12">
    <property type="entry name" value="INNER NUCLEAR MEMBRANE PROTEIN MAN1"/>
    <property type="match status" value="1"/>
</dbReference>
<evidence type="ECO:0000313" key="10">
    <source>
        <dbReference type="Proteomes" id="UP001318040"/>
    </source>
</evidence>
<dbReference type="InterPro" id="IPR011015">
    <property type="entry name" value="LEM/LEM-like_dom_sf"/>
</dbReference>
<dbReference type="GO" id="GO:0031490">
    <property type="term" value="F:chromatin DNA binding"/>
    <property type="evidence" value="ECO:0007669"/>
    <property type="project" value="TreeGrafter"/>
</dbReference>
<name>A0AAJ7U3G5_PETMA</name>
<dbReference type="Proteomes" id="UP001318040">
    <property type="component" value="Chromosome 46"/>
</dbReference>
<reference evidence="11" key="1">
    <citation type="submission" date="2025-08" db="UniProtKB">
        <authorList>
            <consortium name="RefSeq"/>
        </authorList>
    </citation>
    <scope>IDENTIFICATION</scope>
    <source>
        <tissue evidence="11">Sperm</tissue>
    </source>
</reference>
<feature type="compositionally biased region" description="Low complexity" evidence="7">
    <location>
        <begin position="62"/>
        <end position="75"/>
    </location>
</feature>
<dbReference type="Pfam" id="PF03020">
    <property type="entry name" value="LEM"/>
    <property type="match status" value="1"/>
</dbReference>
<evidence type="ECO:0000256" key="1">
    <source>
        <dbReference type="ARBA" id="ARBA00004473"/>
    </source>
</evidence>
<evidence type="ECO:0000259" key="9">
    <source>
        <dbReference type="PROSITE" id="PS50954"/>
    </source>
</evidence>
<feature type="compositionally biased region" description="Polar residues" evidence="7">
    <location>
        <begin position="243"/>
        <end position="253"/>
    </location>
</feature>
<feature type="region of interest" description="Disordered" evidence="7">
    <location>
        <begin position="232"/>
        <end position="260"/>
    </location>
</feature>
<evidence type="ECO:0000256" key="2">
    <source>
        <dbReference type="ARBA" id="ARBA00022553"/>
    </source>
</evidence>
<dbReference type="InterPro" id="IPR018996">
    <property type="entry name" value="Man1/Src1-like_C"/>
</dbReference>
<feature type="compositionally biased region" description="Low complexity" evidence="7">
    <location>
        <begin position="300"/>
        <end position="317"/>
    </location>
</feature>
<dbReference type="GeneID" id="116952387"/>
<evidence type="ECO:0000256" key="3">
    <source>
        <dbReference type="ARBA" id="ARBA00022692"/>
    </source>
</evidence>
<organism evidence="10 11">
    <name type="scientific">Petromyzon marinus</name>
    <name type="common">Sea lamprey</name>
    <dbReference type="NCBI Taxonomy" id="7757"/>
    <lineage>
        <taxon>Eukaryota</taxon>
        <taxon>Metazoa</taxon>
        <taxon>Chordata</taxon>
        <taxon>Craniata</taxon>
        <taxon>Vertebrata</taxon>
        <taxon>Cyclostomata</taxon>
        <taxon>Hyperoartia</taxon>
        <taxon>Petromyzontiformes</taxon>
        <taxon>Petromyzontidae</taxon>
        <taxon>Petromyzon</taxon>
    </lineage>
</organism>
<dbReference type="Gene3D" id="1.10.10.1180">
    <property type="entry name" value="MAN1, winged-helix domain"/>
    <property type="match status" value="1"/>
</dbReference>
<feature type="domain" description="LEM" evidence="9">
    <location>
        <begin position="12"/>
        <end position="56"/>
    </location>
</feature>
<feature type="compositionally biased region" description="Gly residues" evidence="7">
    <location>
        <begin position="406"/>
        <end position="422"/>
    </location>
</feature>
<feature type="compositionally biased region" description="Polar residues" evidence="7">
    <location>
        <begin position="390"/>
        <end position="403"/>
    </location>
</feature>
<keyword evidence="2" id="KW-0597">Phosphoprotein</keyword>
<gene>
    <name evidence="11" type="primary">LOC116952387</name>
</gene>
<feature type="transmembrane region" description="Helical" evidence="8">
    <location>
        <begin position="679"/>
        <end position="699"/>
    </location>
</feature>
<feature type="compositionally biased region" description="Gly residues" evidence="7">
    <location>
        <begin position="479"/>
        <end position="488"/>
    </location>
</feature>
<sequence>MSTRSGGRRSVASTRAELSDADLRARLLELGQAVGPVTATTRGVMLRKLAALEAGSAKAKPSSTTTTTSTTSSSSKVIRTRGGDAGNRRVDASMFSSDSDDDDGGGGGGDDRGGIGLVGRRLGGEGRLPAPKRTSLGVGFVAGRPRPQDRAVRTATREVGTDPRKRAAFRKEEVVYSDDDGVVSARGGENVDGAEEEEEEEEEMDTRDDFYSRTAPVSGLGLFQSEFARHLEAGGGRPMPTKPTASFSSSSPYGNGRRSGLDIGYPSSSYYSSSKPYSSTTVGAAPVSAPTRDLLAGFTTTSSSSRIGSRYSSGDSGALRSNPIATSLSSSSSGLRLRDGLGGHDDVARGGIGGGGEQHSAAPQELDRPRRSRFAGLSSGRSDATGIDAPTSSGYLPSTSSWFSSRGGGGAVGSGAGSGAGSGSRDVPFASSYSSQLYSRKNFASHNEPDGDSGLGSEASSSKFGRGRAELGNFDSYPRGGGGGGGGEGRVEAKREPLVSSAALRKRGGGMTAKRAPTVAADSFYVRYKSNLLRIGLGMLLVWMAIIYLLTCGENSDEFKAPCETTECEKRGVDEICGKMHSLLAIRAGECDCGYLKGQKAELPVEKVKEDPDMKSYDETVFQKALEAIVKNEARFGIKVRGLDANLKVANASDVKFLESIHLQRSFVCRLRNAVVQTIVRLLLIFLVIAVLWGLYLYAKLWLKQKRERKTQVFELVEKISEMVQQQMLDSQTNWRVEPFLPIPHVRDSLIKPQDRDRMRPVWEQAVQFIDAGESRIRTENQLLHGQDCEVWRWTSLPTSPGSSPAASP</sequence>
<keyword evidence="6" id="KW-0539">Nucleus</keyword>
<evidence type="ECO:0000256" key="6">
    <source>
        <dbReference type="ARBA" id="ARBA00023242"/>
    </source>
</evidence>
<keyword evidence="3 8" id="KW-0812">Transmembrane</keyword>
<dbReference type="FunFam" id="1.10.10.1180:FF:000002">
    <property type="entry name" value="LEM domain-containing protein 2"/>
    <property type="match status" value="1"/>
</dbReference>
<feature type="compositionally biased region" description="Basic and acidic residues" evidence="7">
    <location>
        <begin position="146"/>
        <end position="162"/>
    </location>
</feature>
<feature type="compositionally biased region" description="Acidic residues" evidence="7">
    <location>
        <begin position="192"/>
        <end position="206"/>
    </location>
</feature>
<evidence type="ECO:0000256" key="8">
    <source>
        <dbReference type="SAM" id="Phobius"/>
    </source>
</evidence>
<dbReference type="Gene3D" id="1.10.720.40">
    <property type="match status" value="1"/>
</dbReference>
<accession>A0AAJ7U3G5</accession>
<dbReference type="GO" id="GO:0030514">
    <property type="term" value="P:negative regulation of BMP signaling pathway"/>
    <property type="evidence" value="ECO:0007669"/>
    <property type="project" value="TreeGrafter"/>
</dbReference>
<dbReference type="RefSeq" id="XP_032827613.1">
    <property type="nucleotide sequence ID" value="XM_032971722.1"/>
</dbReference>
<feature type="region of interest" description="Disordered" evidence="7">
    <location>
        <begin position="175"/>
        <end position="215"/>
    </location>
</feature>
<feature type="region of interest" description="Disordered" evidence="7">
    <location>
        <begin position="300"/>
        <end position="427"/>
    </location>
</feature>
<proteinExistence type="predicted"/>
<keyword evidence="5 8" id="KW-0472">Membrane</keyword>
<keyword evidence="10" id="KW-1185">Reference proteome</keyword>
<dbReference type="Pfam" id="PF09402">
    <property type="entry name" value="MSC"/>
    <property type="match status" value="1"/>
</dbReference>
<dbReference type="GO" id="GO:0006998">
    <property type="term" value="P:nuclear envelope organization"/>
    <property type="evidence" value="ECO:0007669"/>
    <property type="project" value="TreeGrafter"/>
</dbReference>
<dbReference type="GO" id="GO:0005637">
    <property type="term" value="C:nuclear inner membrane"/>
    <property type="evidence" value="ECO:0007669"/>
    <property type="project" value="UniProtKB-SubCell"/>
</dbReference>
<evidence type="ECO:0000256" key="5">
    <source>
        <dbReference type="ARBA" id="ARBA00023136"/>
    </source>
</evidence>